<evidence type="ECO:0000313" key="3">
    <source>
        <dbReference type="Proteomes" id="UP001176961"/>
    </source>
</evidence>
<keyword evidence="1" id="KW-0812">Transmembrane</keyword>
<evidence type="ECO:0000313" key="2">
    <source>
        <dbReference type="EMBL" id="CAJ0597756.1"/>
    </source>
</evidence>
<keyword evidence="1" id="KW-0472">Membrane</keyword>
<evidence type="ECO:0000256" key="1">
    <source>
        <dbReference type="SAM" id="Phobius"/>
    </source>
</evidence>
<reference evidence="2" key="1">
    <citation type="submission" date="2023-07" db="EMBL/GenBank/DDBJ databases">
        <authorList>
            <consortium name="CYATHOMIX"/>
        </authorList>
    </citation>
    <scope>NUCLEOTIDE SEQUENCE</scope>
    <source>
        <strain evidence="2">N/A</strain>
    </source>
</reference>
<gene>
    <name evidence="2" type="ORF">CYNAS_LOCUS9739</name>
</gene>
<organism evidence="2 3">
    <name type="scientific">Cylicocyclus nassatus</name>
    <name type="common">Nematode worm</name>
    <dbReference type="NCBI Taxonomy" id="53992"/>
    <lineage>
        <taxon>Eukaryota</taxon>
        <taxon>Metazoa</taxon>
        <taxon>Ecdysozoa</taxon>
        <taxon>Nematoda</taxon>
        <taxon>Chromadorea</taxon>
        <taxon>Rhabditida</taxon>
        <taxon>Rhabditina</taxon>
        <taxon>Rhabditomorpha</taxon>
        <taxon>Strongyloidea</taxon>
        <taxon>Strongylidae</taxon>
        <taxon>Cylicocyclus</taxon>
    </lineage>
</organism>
<sequence length="138" mass="15367">MVDLMFRYHAPAVIIATTSSLINIIGRKDIFNMHITRLTALIGNEASQIPEPVVVKLATLNFLPDSTTDLEPIWNTIQALESVPVNVEYNGPVRDNIFLWTCVTPSIGQTSIHLRCGDGEGKRFDSPHVVYMSKSSQR</sequence>
<feature type="transmembrane region" description="Helical" evidence="1">
    <location>
        <begin position="6"/>
        <end position="25"/>
    </location>
</feature>
<protein>
    <submittedName>
        <fullName evidence="2">Uncharacterized protein</fullName>
    </submittedName>
</protein>
<comment type="caution">
    <text evidence="2">The sequence shown here is derived from an EMBL/GenBank/DDBJ whole genome shotgun (WGS) entry which is preliminary data.</text>
</comment>
<dbReference type="EMBL" id="CATQJL010000223">
    <property type="protein sequence ID" value="CAJ0597756.1"/>
    <property type="molecule type" value="Genomic_DNA"/>
</dbReference>
<dbReference type="AlphaFoldDB" id="A0AA36M4P8"/>
<accession>A0AA36M4P8</accession>
<dbReference type="Proteomes" id="UP001176961">
    <property type="component" value="Unassembled WGS sequence"/>
</dbReference>
<keyword evidence="1" id="KW-1133">Transmembrane helix</keyword>
<keyword evidence="3" id="KW-1185">Reference proteome</keyword>
<proteinExistence type="predicted"/>
<name>A0AA36M4P8_CYLNA</name>